<evidence type="ECO:0008006" key="3">
    <source>
        <dbReference type="Google" id="ProtNLM"/>
    </source>
</evidence>
<dbReference type="InterPro" id="IPR014951">
    <property type="entry name" value="DUF1822"/>
</dbReference>
<dbReference type="Pfam" id="PF08852">
    <property type="entry name" value="DUF1822"/>
    <property type="match status" value="1"/>
</dbReference>
<gene>
    <name evidence="1" type="ORF">DP115_33645</name>
</gene>
<organism evidence="1 2">
    <name type="scientific">Brasilonema octagenarum UFV-OR1</name>
    <dbReference type="NCBI Taxonomy" id="417115"/>
    <lineage>
        <taxon>Bacteria</taxon>
        <taxon>Bacillati</taxon>
        <taxon>Cyanobacteriota</taxon>
        <taxon>Cyanophyceae</taxon>
        <taxon>Nostocales</taxon>
        <taxon>Scytonemataceae</taxon>
        <taxon>Brasilonema</taxon>
        <taxon>Octagenarum group</taxon>
    </lineage>
</organism>
<name>A0ABX1MK27_9CYAN</name>
<evidence type="ECO:0000313" key="2">
    <source>
        <dbReference type="Proteomes" id="UP000762253"/>
    </source>
</evidence>
<sequence>MTCAFADPREWWLEISPRIQVQSWQQSQVYATSSSRWCAYINQICLHAFLDWISTEDFPSASVWHSFPGTPAFWEFVNGTAILLDRRRVVLIPSEAIDDSELEVPQEWVDIPSWAADYYLAVQVKPDGEWVRIWGYTTHTELKSLAHYDSVDRTYCIDARHLTKDLNAFSLSYQFCREEQMKAAVASLPQLSTQQAENLVQRLGNSSVTFSRLGVPFTTWGSLLEDEHWRQRLYQQRFTLSAVVSASARQGERVASPQEIGQQSQSSQVQVNLSRWLEGIYDNAWESIETFFASNSSSLAFNFRSSTGLDLSSIKRAKLIDLGIEIESQKVVLLVALIPESSQQVSIRVQLHPANGESYLPVNMKLALLLESGEIIQEVQARVQDNYIQLKRFDGEVGECFSIQVALDSCQITENFVI</sequence>
<dbReference type="Proteomes" id="UP000762253">
    <property type="component" value="Unassembled WGS sequence"/>
</dbReference>
<accession>A0ABX1MK27</accession>
<dbReference type="EMBL" id="QMEC01000291">
    <property type="protein sequence ID" value="NMF67406.1"/>
    <property type="molecule type" value="Genomic_DNA"/>
</dbReference>
<dbReference type="RefSeq" id="WP_169268939.1">
    <property type="nucleotide sequence ID" value="NZ_QMEC01000291.1"/>
</dbReference>
<evidence type="ECO:0000313" key="1">
    <source>
        <dbReference type="EMBL" id="NMF67406.1"/>
    </source>
</evidence>
<comment type="caution">
    <text evidence="1">The sequence shown here is derived from an EMBL/GenBank/DDBJ whole genome shotgun (WGS) entry which is preliminary data.</text>
</comment>
<keyword evidence="2" id="KW-1185">Reference proteome</keyword>
<proteinExistence type="predicted"/>
<protein>
    <recommendedName>
        <fullName evidence="3">DUF1822 family protein</fullName>
    </recommendedName>
</protein>
<reference evidence="1 2" key="1">
    <citation type="submission" date="2018-06" db="EMBL/GenBank/DDBJ databases">
        <title>Comparative genomics of Brasilonema spp. strains.</title>
        <authorList>
            <person name="Alvarenga D.O."/>
            <person name="Fiore M.F."/>
            <person name="Varani A.M."/>
        </authorList>
    </citation>
    <scope>NUCLEOTIDE SEQUENCE [LARGE SCALE GENOMIC DNA]</scope>
    <source>
        <strain evidence="1 2">UFV-OR1</strain>
    </source>
</reference>